<organism evidence="2 3">
    <name type="scientific">Hyphococcus flavus</name>
    <dbReference type="NCBI Taxonomy" id="1866326"/>
    <lineage>
        <taxon>Bacteria</taxon>
        <taxon>Pseudomonadati</taxon>
        <taxon>Pseudomonadota</taxon>
        <taxon>Alphaproteobacteria</taxon>
        <taxon>Parvularculales</taxon>
        <taxon>Parvularculaceae</taxon>
        <taxon>Hyphococcus</taxon>
    </lineage>
</organism>
<dbReference type="AlphaFoldDB" id="A0AAE9ZG91"/>
<sequence length="241" mass="27060">MLLRRITEHVKAQNWTAVALDFVIVVVGVFIGIQVSNWNDAREQRAQEELYLQRLAQDFDVIIDRLESGLRASRASVVSGQMLLDYIDASQQQTEGPTKEDAMNALIRIGASAAPTGPSATFVEMVSTGDLSIIRDEALRDALFEYDLVASSNRDSWQVLRQNIIEEQRTVFSYYEADFEITPEQLSFQVTGFDHDRFLSDDAIPPAIGVIAGVSINENQLLSQQLEKARDVRNHITLEND</sequence>
<dbReference type="Proteomes" id="UP001214043">
    <property type="component" value="Chromosome"/>
</dbReference>
<name>A0AAE9ZG91_9PROT</name>
<dbReference type="RefSeq" id="WP_274494093.1">
    <property type="nucleotide sequence ID" value="NZ_CP118166.1"/>
</dbReference>
<keyword evidence="1" id="KW-0472">Membrane</keyword>
<keyword evidence="3" id="KW-1185">Reference proteome</keyword>
<gene>
    <name evidence="2" type="ORF">PUV54_03170</name>
</gene>
<feature type="transmembrane region" description="Helical" evidence="1">
    <location>
        <begin position="12"/>
        <end position="33"/>
    </location>
</feature>
<keyword evidence="1" id="KW-0812">Transmembrane</keyword>
<proteinExistence type="predicted"/>
<evidence type="ECO:0000256" key="1">
    <source>
        <dbReference type="SAM" id="Phobius"/>
    </source>
</evidence>
<accession>A0AAE9ZG91</accession>
<keyword evidence="1" id="KW-1133">Transmembrane helix</keyword>
<evidence type="ECO:0000313" key="3">
    <source>
        <dbReference type="Proteomes" id="UP001214043"/>
    </source>
</evidence>
<reference evidence="2" key="1">
    <citation type="submission" date="2023-02" db="EMBL/GenBank/DDBJ databases">
        <title>Genome sequence of Hyphococcus flavus.</title>
        <authorList>
            <person name="Rong J.-C."/>
            <person name="Zhao Q."/>
            <person name="Yi M."/>
            <person name="Wu J.-Y."/>
        </authorList>
    </citation>
    <scope>NUCLEOTIDE SEQUENCE</scope>
    <source>
        <strain evidence="2">MCCC 1K03223</strain>
    </source>
</reference>
<evidence type="ECO:0000313" key="2">
    <source>
        <dbReference type="EMBL" id="WDI32192.1"/>
    </source>
</evidence>
<protein>
    <submittedName>
        <fullName evidence="2">Uncharacterized protein</fullName>
    </submittedName>
</protein>
<dbReference type="KEGG" id="hfl:PUV54_03170"/>
<dbReference type="EMBL" id="CP118166">
    <property type="protein sequence ID" value="WDI32192.1"/>
    <property type="molecule type" value="Genomic_DNA"/>
</dbReference>